<reference evidence="3 4" key="1">
    <citation type="submission" date="2020-07" db="EMBL/GenBank/DDBJ databases">
        <title>Genomic Encyclopedia of Type Strains, Phase IV (KMG-V): Genome sequencing to study the core and pangenomes of soil and plant-associated prokaryotes.</title>
        <authorList>
            <person name="Whitman W."/>
        </authorList>
    </citation>
    <scope>NUCLEOTIDE SEQUENCE [LARGE SCALE GENOMIC DNA]</scope>
    <source>
        <strain evidence="3 4">RH2WT43</strain>
    </source>
</reference>
<keyword evidence="3" id="KW-0378">Hydrolase</keyword>
<dbReference type="InterPro" id="IPR051781">
    <property type="entry name" value="Metallo-dep_Hydrolase"/>
</dbReference>
<accession>A0A839EZB7</accession>
<evidence type="ECO:0000259" key="2">
    <source>
        <dbReference type="Pfam" id="PF01979"/>
    </source>
</evidence>
<dbReference type="Pfam" id="PF01979">
    <property type="entry name" value="Amidohydro_1"/>
    <property type="match status" value="1"/>
</dbReference>
<name>A0A839EZB7_9GAMM</name>
<evidence type="ECO:0000313" key="3">
    <source>
        <dbReference type="EMBL" id="MBA8887102.1"/>
    </source>
</evidence>
<feature type="chain" id="PRO_5032871475" evidence="1">
    <location>
        <begin position="23"/>
        <end position="666"/>
    </location>
</feature>
<evidence type="ECO:0000256" key="1">
    <source>
        <dbReference type="SAM" id="SignalP"/>
    </source>
</evidence>
<feature type="domain" description="Amidohydrolase-related" evidence="2">
    <location>
        <begin position="553"/>
        <end position="649"/>
    </location>
</feature>
<dbReference type="InterPro" id="IPR032466">
    <property type="entry name" value="Metal_Hydrolase"/>
</dbReference>
<keyword evidence="4" id="KW-1185">Reference proteome</keyword>
<dbReference type="InterPro" id="IPR011059">
    <property type="entry name" value="Metal-dep_hydrolase_composite"/>
</dbReference>
<dbReference type="AlphaFoldDB" id="A0A839EZB7"/>
<sequence>MTRSAGWLLALTLTCVAGIADGAEPRVATILIQGVESGRQEVAVDADGATRAEFSYRDRGWGDDVSARWRVDADGLPLEYVAHGVDRAKASIDETFRRTGGRAQWKNRREAGESVLHDAVFYLPLNPPPEFRAVLARALLAARGHRLRLLPSGEAWLEPTDAPTRVGDYVLYYIGGLDFSPQPVWLGRGGDAVLASEWFSAVPPRARMQLAPMLAAQQRLGAERSARLARELAHAPSGGLLIRDARVFDPRDLSVTPGTSVLVRGERIVRVAPDAVLADAGVEVVDARGRLLMPGLWDNHQHFGSDSDGALDLANGITSARDMANNVDEFAARVRRYDDGSELGPRVLKAGIIDGRSEYSVPIDMYADTADEALREVDWYAAHGYAQIKVYNSLKPALVPLVAERAHALGLRFSGHVPAFMSARQFVEAGADEIQHFNFIVLNFLYPQLQETRTLDRHLKVAAHAREFTPAQPRVREFVEFLRAHHTVLDPTLGIFEGFFCGDPAAPLPGLAPVLPRLPAQVRRDPQGITASSAFVPPKGEEGAYRAAIPAMLALLKALHDAGVAIVPGTDTTPYMLHHELVLYAHAGIAPADVLRLATLGSARVMGVDGERGVIAPGRLADMILVDGAPERDIEDLRRIDLVVKGGRWYDPRAIERAFGIEPRSR</sequence>
<dbReference type="RefSeq" id="WP_182530202.1">
    <property type="nucleotide sequence ID" value="NZ_JACGXL010000002.1"/>
</dbReference>
<proteinExistence type="predicted"/>
<dbReference type="SUPFAM" id="SSF51338">
    <property type="entry name" value="Composite domain of metallo-dependent hydrolases"/>
    <property type="match status" value="1"/>
</dbReference>
<dbReference type="PANTHER" id="PTHR43135">
    <property type="entry name" value="ALPHA-D-RIBOSE 1-METHYLPHOSPHONATE 5-TRIPHOSPHATE DIPHOSPHATASE"/>
    <property type="match status" value="1"/>
</dbReference>
<keyword evidence="1" id="KW-0732">Signal</keyword>
<dbReference type="Proteomes" id="UP000550401">
    <property type="component" value="Unassembled WGS sequence"/>
</dbReference>
<organism evidence="3 4">
    <name type="scientific">Dokdonella fugitiva</name>
    <dbReference type="NCBI Taxonomy" id="328517"/>
    <lineage>
        <taxon>Bacteria</taxon>
        <taxon>Pseudomonadati</taxon>
        <taxon>Pseudomonadota</taxon>
        <taxon>Gammaproteobacteria</taxon>
        <taxon>Lysobacterales</taxon>
        <taxon>Rhodanobacteraceae</taxon>
        <taxon>Dokdonella</taxon>
    </lineage>
</organism>
<dbReference type="Gene3D" id="2.30.40.10">
    <property type="entry name" value="Urease, subunit C, domain 1"/>
    <property type="match status" value="2"/>
</dbReference>
<dbReference type="PANTHER" id="PTHR43135:SF3">
    <property type="entry name" value="ALPHA-D-RIBOSE 1-METHYLPHOSPHONATE 5-TRIPHOSPHATE DIPHOSPHATASE"/>
    <property type="match status" value="1"/>
</dbReference>
<gene>
    <name evidence="3" type="ORF">FHW12_001316</name>
</gene>
<evidence type="ECO:0000313" key="4">
    <source>
        <dbReference type="Proteomes" id="UP000550401"/>
    </source>
</evidence>
<dbReference type="Gene3D" id="3.20.20.140">
    <property type="entry name" value="Metal-dependent hydrolases"/>
    <property type="match status" value="2"/>
</dbReference>
<dbReference type="EMBL" id="JACGXL010000002">
    <property type="protein sequence ID" value="MBA8887102.1"/>
    <property type="molecule type" value="Genomic_DNA"/>
</dbReference>
<dbReference type="SUPFAM" id="SSF51556">
    <property type="entry name" value="Metallo-dependent hydrolases"/>
    <property type="match status" value="1"/>
</dbReference>
<comment type="caution">
    <text evidence="3">The sequence shown here is derived from an EMBL/GenBank/DDBJ whole genome shotgun (WGS) entry which is preliminary data.</text>
</comment>
<protein>
    <submittedName>
        <fullName evidence="3">Imidazolonepropionase-like amidohydrolase</fullName>
    </submittedName>
</protein>
<feature type="signal peptide" evidence="1">
    <location>
        <begin position="1"/>
        <end position="22"/>
    </location>
</feature>
<dbReference type="GO" id="GO:0016810">
    <property type="term" value="F:hydrolase activity, acting on carbon-nitrogen (but not peptide) bonds"/>
    <property type="evidence" value="ECO:0007669"/>
    <property type="project" value="InterPro"/>
</dbReference>
<dbReference type="InterPro" id="IPR006680">
    <property type="entry name" value="Amidohydro-rel"/>
</dbReference>